<feature type="non-terminal residue" evidence="4">
    <location>
        <position position="178"/>
    </location>
</feature>
<organism evidence="4 5">
    <name type="scientific">Candidatus Mcinerneyibacterium aminivorans</name>
    <dbReference type="NCBI Taxonomy" id="2703815"/>
    <lineage>
        <taxon>Bacteria</taxon>
        <taxon>Candidatus Macinerneyibacteriota</taxon>
        <taxon>Candidatus Mcinerneyibacteria</taxon>
        <taxon>Candidatus Mcinerneyibacteriales</taxon>
        <taxon>Candidatus Mcinerneyibacteriaceae</taxon>
        <taxon>Candidatus Mcinerneyibacterium</taxon>
    </lineage>
</organism>
<evidence type="ECO:0000256" key="1">
    <source>
        <dbReference type="ARBA" id="ARBA00022481"/>
    </source>
</evidence>
<evidence type="ECO:0000256" key="2">
    <source>
        <dbReference type="SAM" id="Coils"/>
    </source>
</evidence>
<dbReference type="PANTHER" id="PTHR43804">
    <property type="entry name" value="LD18447P"/>
    <property type="match status" value="1"/>
</dbReference>
<accession>A0A5D0MFB6</accession>
<dbReference type="SMART" id="SM00937">
    <property type="entry name" value="PCRF"/>
    <property type="match status" value="1"/>
</dbReference>
<keyword evidence="1" id="KW-0488">Methylation</keyword>
<dbReference type="Gene3D" id="6.10.140.1950">
    <property type="match status" value="1"/>
</dbReference>
<dbReference type="Gene3D" id="3.30.70.1660">
    <property type="match status" value="1"/>
</dbReference>
<feature type="domain" description="Peptide chain release factor" evidence="3">
    <location>
        <begin position="64"/>
        <end position="178"/>
    </location>
</feature>
<evidence type="ECO:0000313" key="5">
    <source>
        <dbReference type="Proteomes" id="UP000324143"/>
    </source>
</evidence>
<evidence type="ECO:0000313" key="4">
    <source>
        <dbReference type="EMBL" id="TYB30273.1"/>
    </source>
</evidence>
<dbReference type="AlphaFoldDB" id="A0A5D0MFB6"/>
<sequence length="178" mass="20869">MDIDKLEEIEEKYNKIKEKLSDPDIYGENDKYIELNKEKSKLEPIVELIEEYKGLKKNIEEAKKILQKNEDAGMVQLAKEELKNSEERIKEVENEVKIKLLPEDPNDKKNIIVEIRAGTGGDEAALFVADLYRMYIKYAEKNDWKYEIIDLNSTGMGGYKEIIFSLKGKYVYSRMKFE</sequence>
<comment type="caution">
    <text evidence="4">The sequence shown here is derived from an EMBL/GenBank/DDBJ whole genome shotgun (WGS) entry which is preliminary data.</text>
</comment>
<name>A0A5D0MFB6_9BACT</name>
<keyword evidence="5" id="KW-1185">Reference proteome</keyword>
<dbReference type="Pfam" id="PF03462">
    <property type="entry name" value="PCRF"/>
    <property type="match status" value="1"/>
</dbReference>
<dbReference type="GO" id="GO:0006415">
    <property type="term" value="P:translational termination"/>
    <property type="evidence" value="ECO:0007669"/>
    <property type="project" value="InterPro"/>
</dbReference>
<dbReference type="InterPro" id="IPR050057">
    <property type="entry name" value="Prokaryotic/Mito_RF"/>
</dbReference>
<dbReference type="EMBL" id="VSIX01000157">
    <property type="protein sequence ID" value="TYB30273.1"/>
    <property type="molecule type" value="Genomic_DNA"/>
</dbReference>
<gene>
    <name evidence="4" type="ORF">FXF47_10050</name>
</gene>
<protein>
    <submittedName>
        <fullName evidence="4">PCRF domain-containing protein</fullName>
    </submittedName>
</protein>
<feature type="coiled-coil region" evidence="2">
    <location>
        <begin position="45"/>
        <end position="95"/>
    </location>
</feature>
<dbReference type="SUPFAM" id="SSF75620">
    <property type="entry name" value="Release factor"/>
    <property type="match status" value="1"/>
</dbReference>
<dbReference type="Proteomes" id="UP000324143">
    <property type="component" value="Unassembled WGS sequence"/>
</dbReference>
<dbReference type="InterPro" id="IPR045853">
    <property type="entry name" value="Pep_chain_release_fac_I_sf"/>
</dbReference>
<dbReference type="PANTHER" id="PTHR43804:SF7">
    <property type="entry name" value="LD18447P"/>
    <property type="match status" value="1"/>
</dbReference>
<reference evidence="4" key="1">
    <citation type="submission" date="2019-08" db="EMBL/GenBank/DDBJ databases">
        <title>Genomic characterization of a novel candidate phylum (ARYD3) from a high temperature, high salinity tertiary oil reservoir in north central Oklahoma, USA.</title>
        <authorList>
            <person name="Youssef N.H."/>
            <person name="Yadav A."/>
            <person name="Elshahed M.S."/>
        </authorList>
    </citation>
    <scope>NUCLEOTIDE SEQUENCE [LARGE SCALE GENOMIC DNA]</scope>
    <source>
        <strain evidence="4">ARYD3</strain>
    </source>
</reference>
<proteinExistence type="predicted"/>
<keyword evidence="2" id="KW-0175">Coiled coil</keyword>
<dbReference type="InterPro" id="IPR005139">
    <property type="entry name" value="PCRF"/>
</dbReference>
<evidence type="ECO:0000259" key="3">
    <source>
        <dbReference type="SMART" id="SM00937"/>
    </source>
</evidence>